<feature type="region of interest" description="Disordered" evidence="6">
    <location>
        <begin position="1589"/>
        <end position="1719"/>
    </location>
</feature>
<evidence type="ECO:0000256" key="3">
    <source>
        <dbReference type="ARBA" id="ARBA00022692"/>
    </source>
</evidence>
<gene>
    <name evidence="8" type="ORF">HDU87_007751</name>
</gene>
<feature type="transmembrane region" description="Helical" evidence="7">
    <location>
        <begin position="2613"/>
        <end position="2642"/>
    </location>
</feature>
<feature type="compositionally biased region" description="Gly residues" evidence="6">
    <location>
        <begin position="2323"/>
        <end position="2332"/>
    </location>
</feature>
<protein>
    <submittedName>
        <fullName evidence="8">Uncharacterized protein</fullName>
    </submittedName>
</protein>
<dbReference type="InterPro" id="IPR011701">
    <property type="entry name" value="MFS"/>
</dbReference>
<evidence type="ECO:0000256" key="5">
    <source>
        <dbReference type="ARBA" id="ARBA00023136"/>
    </source>
</evidence>
<feature type="compositionally biased region" description="Acidic residues" evidence="6">
    <location>
        <begin position="267"/>
        <end position="279"/>
    </location>
</feature>
<dbReference type="EMBL" id="JADGJQ010000073">
    <property type="protein sequence ID" value="KAJ3172915.1"/>
    <property type="molecule type" value="Genomic_DNA"/>
</dbReference>
<feature type="compositionally biased region" description="Polar residues" evidence="6">
    <location>
        <begin position="180"/>
        <end position="196"/>
    </location>
</feature>
<feature type="compositionally biased region" description="Acidic residues" evidence="6">
    <location>
        <begin position="1999"/>
        <end position="2009"/>
    </location>
</feature>
<feature type="region of interest" description="Disordered" evidence="6">
    <location>
        <begin position="247"/>
        <end position="297"/>
    </location>
</feature>
<feature type="transmembrane region" description="Helical" evidence="7">
    <location>
        <begin position="2058"/>
        <end position="2078"/>
    </location>
</feature>
<keyword evidence="4 7" id="KW-1133">Transmembrane helix</keyword>
<feature type="transmembrane region" description="Helical" evidence="7">
    <location>
        <begin position="2555"/>
        <end position="2576"/>
    </location>
</feature>
<feature type="transmembrane region" description="Helical" evidence="7">
    <location>
        <begin position="2109"/>
        <end position="2131"/>
    </location>
</feature>
<feature type="transmembrane region" description="Helical" evidence="7">
    <location>
        <begin position="2175"/>
        <end position="2198"/>
    </location>
</feature>
<sequence>MISWLTASWTDDRSTTDSAESTTRTTPPPPHDYDPASAGSSDSEGASLAGLPRESFDTLQSNASTISAPWFDHAAPNHPVKVLKEGLPEATPWFSAATLDAPFPPPPPAPWFAEASMHSPVRVSSPTPAASSSQGYLDIPPAKQRKSGEDESDGSPPFFAAVATMRKPFRLRKSKKKVGNGNSAPKPQSFAPSSSARRYPVSEYAANTDSDTESCVSTKSEPVNLRKLTSRPSFGLFSLGLGLGARVQSIVPPPLPPRPPPPSSVATEDDDDPEIETDADSSFASSSTYTAPSPSRSVGSLLKKESLIFYSQKPPSPPATPLPSRSEKIMRSAVEQIGETTIMLSRLARSAKRTMEPSEAAEAIGRLTSVDAGAERSLLECVDRSVTRVEVFLQAVMPRTAAISEKNAGTASNRIVQREVDAEAATGDAPPAYTARAAEDVSLLPDDINVSYPVKSDAIGVLAPLPSHDNTATLGQPQDIASADARAIAAEVHLPGNVEQILDTSVTSPGVPCQPVLPVAAGAVALANVNLPQVVETHFDATEMLICLHQPVALGHIGAFDEEPALTAAGETHAPVVFPEQTAPIVLGSLALVDTERPQVVETQLDPVYTASDMSACVHQPSVSGITREVGAEPALNAVAETHAPAVSTEQVPPMVVGNDKSIHLDTKDAIAKRIEGLYPVNVSADTAARPYADISALGPTQHTPRARAAATEMVVDGAKEAVLHHQTSPLSVRRHLPFDSGTSSKTDYDLDIPVTPSAVAVPLAVGNHLPLARAVSTHVQVEEPQTHDSEPVALPLSVDIHLPLAKMADAEVFSEPIRAAEQQNAASECSTEAHLPLPSVAQRELDVKMEGLIAEETPMAVAVPIDRHVPLTRSSVNRHLSQVAPLSLTRYLPSFALERSDVVADAAMEICNLLSPSPTSAGSNPHVFATETEMELLTPRVAQVDAIKEVASAARHLPVATAVHRQLTADRESRAQIFLTIDQPPTLLARHVPVAGANEIEHETQPESVSEALPAASGAPEVATSQHPPLAKGVRSEAGIDADASVQVLDSGDAVLGLQTHLPCVIGVQSEHVVDAGDAGLELGAATELGVAVHVPSATAIPRSLEIGLDVAVAVLSGATTAMFGELHLPAAVAKHSVTSEDPELAVHAQSAIEPRELPNLATLSAAGLLAMHSNGSSHLPVVKAKHAVVSVDPELTTHAQSATEPRELPSAAAVVREVSTAAMLSETTLQLSRHLPAATAKHVLLNVDSELTVHAQGTTEPRQLAVLAGRHLPTAAAALREVGLESEALAVVLASSTMDPVNLVAHTPATRAARRSVELDAAQIASLEISPESLSLAHHMPTAAAALTDLEIGSAALVTSDDISMRATALLSQHRQTARATQYSLLLDAPTFAEKTFSDVPVAVRRHFPIAAPIRTDVADYETEEFALYFAAPTAISTRTVWPTATTTVRNVDLDLAKAVSPVPVSMSVAVASAKGLAPVSAVKSAATLGAAAALLSSLSYASPEKNAEVEISARSAVPADIAVVSGRQTERDVTSGTSSGMRTESAVVPELHTESNLSSGDLTPDVFDQMFSSYFSDAKARHTATERSVAASVHHDVTDPTAQTVRELPSTPSRPRKNSDRPEGASERAREHLSPGSQIPGPEGNASGPSTHPAADGDWTSAAARRGTTVRSRSQTLNGRQRPEPQPRTASDTAVAAASRSPAVRSRDRHGRSELNLSEAVAGAEVANRLRPFSISSADSTTAVVDGGLYQPPTVAADSPPSHLSNDHLPERQALPLSPPVSPMHKRFHSISSAGMSAASRVDSGISDLSGMASPVVRPSVVTKGTDNERAAAAVAAAVPVFLHLSPAAEAAAKGLEQEHQWSLAHHLKNVIISRAEIQAAASAAPSHGTALDLIANASLPKNTFAGYLAARNRSASAVMQTISRKSGEVQRSFDAKRSLSLSRDVGKARTPTVEIVAPHANDHDYDIENASPVLSPSAEPAAHASMLRRSNDGDSDRDESDDDEEKDTKDWLQDFAAFASVVAFALLVGVLQSAPLLARGPVFGPNVSTFAAELPLAALLITAVGSSPVWAWAAGIVGSPAPLTACVALFTLFIGLSAGSTDWNALIALAACAGLFAGGILPLSVLARKQTTTRTRHEVVSLVILLFAVVFGLTCGPIIGHALLLRGYDHWRWMFLIPALVALPGILFAAALLWKARSRKHVGGSTVDQSAPRMLPSLSSTGHARRHRGGLGLGPAFLLAALLTAGLCAVLWGGQYPSFGGAQAGDNGGGAAALQQSTAAGTPPSGLALDTSPNAHALHSPGWVQNANGQWTFAPGAIAPGGGGGTASGGTAPAGTAPGGTAPVGNAPGGTAPGGTAPAGTAPGAGGTAPGGTAPAGTAPGGTAPGGTAPAGTAPGGTAPAGAAPGGTAPGGTPPAGTAPGGTTPGGIAPGGATPGGAAPGGTAPGGVNPGGTTPGTAPNGVPPGTVPGGTTPGVAPAAGSSTTPSGTLPTAAPAPYPSSLGPGPDAPRNPSAILFQQLDQCRMPPSFNDLAGATSSGRSTDAPGPLLSKAAWAGLFSVLVIIALGTLGFLISSLFSGKHLAAVGTVIALVAGASGFAAFAAVARYPPLVIGTLACHPTAALTYVLVGAILACILMCILPHSKESHARSALPGSVIALLGTVLVAIDIGDGVSGIGFAILCFGTIVATASGAKSRNPLIGALVGIGFGVLFANTAFRAHAASQFLPFTASPLDAQMADAIGDGLHLVHRAVAVPLAALAVTGWASFAGLASRAH</sequence>
<evidence type="ECO:0000256" key="1">
    <source>
        <dbReference type="ARBA" id="ARBA00004127"/>
    </source>
</evidence>
<feature type="region of interest" description="Disordered" evidence="6">
    <location>
        <begin position="1"/>
        <end position="60"/>
    </location>
</feature>
<feature type="compositionally biased region" description="Low complexity" evidence="6">
    <location>
        <begin position="2333"/>
        <end position="2350"/>
    </location>
</feature>
<dbReference type="GO" id="GO:0005886">
    <property type="term" value="C:plasma membrane"/>
    <property type="evidence" value="ECO:0007669"/>
    <property type="project" value="TreeGrafter"/>
</dbReference>
<feature type="transmembrane region" description="Helical" evidence="7">
    <location>
        <begin position="2654"/>
        <end position="2670"/>
    </location>
</feature>
<evidence type="ECO:0000256" key="7">
    <source>
        <dbReference type="SAM" id="Phobius"/>
    </source>
</evidence>
<evidence type="ECO:0000256" key="6">
    <source>
        <dbReference type="SAM" id="MobiDB-lite"/>
    </source>
</evidence>
<feature type="compositionally biased region" description="Pro residues" evidence="6">
    <location>
        <begin position="251"/>
        <end position="263"/>
    </location>
</feature>
<evidence type="ECO:0000256" key="4">
    <source>
        <dbReference type="ARBA" id="ARBA00022989"/>
    </source>
</evidence>
<feature type="compositionally biased region" description="Polar residues" evidence="6">
    <location>
        <begin position="122"/>
        <end position="135"/>
    </location>
</feature>
<dbReference type="GO" id="GO:0022857">
    <property type="term" value="F:transmembrane transporter activity"/>
    <property type="evidence" value="ECO:0007669"/>
    <property type="project" value="InterPro"/>
</dbReference>
<feature type="transmembrane region" description="Helical" evidence="7">
    <location>
        <begin position="2235"/>
        <end position="2257"/>
    </location>
</feature>
<feature type="compositionally biased region" description="Basic and acidic residues" evidence="6">
    <location>
        <begin position="1620"/>
        <end position="1636"/>
    </location>
</feature>
<name>A0AAD5TDJ9_9FUNG</name>
<dbReference type="SUPFAM" id="SSF103473">
    <property type="entry name" value="MFS general substrate transporter"/>
    <property type="match status" value="1"/>
</dbReference>
<dbReference type="PANTHER" id="PTHR23501">
    <property type="entry name" value="MAJOR FACILITATOR SUPERFAMILY"/>
    <property type="match status" value="1"/>
</dbReference>
<dbReference type="Pfam" id="PF07690">
    <property type="entry name" value="MFS_1"/>
    <property type="match status" value="1"/>
</dbReference>
<keyword evidence="5 7" id="KW-0472">Membrane</keyword>
<evidence type="ECO:0000313" key="9">
    <source>
        <dbReference type="Proteomes" id="UP001212152"/>
    </source>
</evidence>
<feature type="region of interest" description="Disordered" evidence="6">
    <location>
        <begin position="1530"/>
        <end position="1564"/>
    </location>
</feature>
<feature type="compositionally biased region" description="Polar residues" evidence="6">
    <location>
        <begin position="205"/>
        <end position="221"/>
    </location>
</feature>
<feature type="region of interest" description="Disordered" evidence="6">
    <location>
        <begin position="2270"/>
        <end position="2516"/>
    </location>
</feature>
<feature type="transmembrane region" description="Helical" evidence="7">
    <location>
        <begin position="2585"/>
        <end position="2607"/>
    </location>
</feature>
<dbReference type="Proteomes" id="UP001212152">
    <property type="component" value="Unassembled WGS sequence"/>
</dbReference>
<feature type="transmembrane region" description="Helical" evidence="7">
    <location>
        <begin position="2755"/>
        <end position="2774"/>
    </location>
</feature>
<keyword evidence="3 7" id="KW-0812">Transmembrane</keyword>
<comment type="subcellular location">
    <subcellularLocation>
        <location evidence="1">Endomembrane system</location>
        <topology evidence="1">Multi-pass membrane protein</topology>
    </subcellularLocation>
</comment>
<feature type="compositionally biased region" description="Polar residues" evidence="6">
    <location>
        <begin position="1672"/>
        <end position="1682"/>
    </location>
</feature>
<feature type="region of interest" description="Disordered" evidence="6">
    <location>
        <begin position="122"/>
        <end position="224"/>
    </location>
</feature>
<evidence type="ECO:0000256" key="2">
    <source>
        <dbReference type="ARBA" id="ARBA00022448"/>
    </source>
</evidence>
<dbReference type="Gene3D" id="1.20.1250.20">
    <property type="entry name" value="MFS general substrate transporter like domains"/>
    <property type="match status" value="1"/>
</dbReference>
<feature type="transmembrane region" description="Helical" evidence="7">
    <location>
        <begin position="2702"/>
        <end position="2720"/>
    </location>
</feature>
<accession>A0AAD5TDJ9</accession>
<feature type="compositionally biased region" description="Low complexity" evidence="6">
    <location>
        <begin position="1697"/>
        <end position="1707"/>
    </location>
</feature>
<feature type="compositionally biased region" description="Low complexity" evidence="6">
    <location>
        <begin position="36"/>
        <end position="50"/>
    </location>
</feature>
<feature type="compositionally biased region" description="Low complexity" evidence="6">
    <location>
        <begin position="16"/>
        <end position="25"/>
    </location>
</feature>
<dbReference type="PANTHER" id="PTHR23501:SF191">
    <property type="entry name" value="VACUOLAR BASIC AMINO ACID TRANSPORTER 4"/>
    <property type="match status" value="1"/>
</dbReference>
<feature type="transmembrane region" description="Helical" evidence="7">
    <location>
        <begin position="2019"/>
        <end position="2038"/>
    </location>
</feature>
<feature type="compositionally biased region" description="Low complexity" evidence="6">
    <location>
        <begin position="280"/>
        <end position="297"/>
    </location>
</feature>
<proteinExistence type="predicted"/>
<dbReference type="InterPro" id="IPR036259">
    <property type="entry name" value="MFS_trans_sf"/>
</dbReference>
<dbReference type="GO" id="GO:0012505">
    <property type="term" value="C:endomembrane system"/>
    <property type="evidence" value="ECO:0007669"/>
    <property type="project" value="UniProtKB-SubCell"/>
</dbReference>
<feature type="region of interest" description="Disordered" evidence="6">
    <location>
        <begin position="1752"/>
        <end position="1789"/>
    </location>
</feature>
<feature type="compositionally biased region" description="Gly residues" evidence="6">
    <location>
        <begin position="2423"/>
        <end position="2458"/>
    </location>
</feature>
<keyword evidence="9" id="KW-1185">Reference proteome</keyword>
<feature type="compositionally biased region" description="Low complexity" evidence="6">
    <location>
        <begin position="2390"/>
        <end position="2407"/>
    </location>
</feature>
<feature type="transmembrane region" description="Helical" evidence="7">
    <location>
        <begin position="2676"/>
        <end position="2695"/>
    </location>
</feature>
<feature type="region of interest" description="Disordered" evidence="6">
    <location>
        <begin position="1960"/>
        <end position="2011"/>
    </location>
</feature>
<keyword evidence="2" id="KW-0813">Transport</keyword>
<feature type="transmembrane region" description="Helical" evidence="7">
    <location>
        <begin position="2143"/>
        <end position="2163"/>
    </location>
</feature>
<feature type="compositionally biased region" description="Basic residues" evidence="6">
    <location>
        <begin position="167"/>
        <end position="178"/>
    </location>
</feature>
<organism evidence="8 9">
    <name type="scientific">Geranomyces variabilis</name>
    <dbReference type="NCBI Taxonomy" id="109894"/>
    <lineage>
        <taxon>Eukaryota</taxon>
        <taxon>Fungi</taxon>
        <taxon>Fungi incertae sedis</taxon>
        <taxon>Chytridiomycota</taxon>
        <taxon>Chytridiomycota incertae sedis</taxon>
        <taxon>Chytridiomycetes</taxon>
        <taxon>Spizellomycetales</taxon>
        <taxon>Powellomycetaceae</taxon>
        <taxon>Geranomyces</taxon>
    </lineage>
</organism>
<dbReference type="CDD" id="cd06174">
    <property type="entry name" value="MFS"/>
    <property type="match status" value="1"/>
</dbReference>
<reference evidence="8" key="1">
    <citation type="submission" date="2020-05" db="EMBL/GenBank/DDBJ databases">
        <title>Phylogenomic resolution of chytrid fungi.</title>
        <authorList>
            <person name="Stajich J.E."/>
            <person name="Amses K."/>
            <person name="Simmons R."/>
            <person name="Seto K."/>
            <person name="Myers J."/>
            <person name="Bonds A."/>
            <person name="Quandt C.A."/>
            <person name="Barry K."/>
            <person name="Liu P."/>
            <person name="Grigoriev I."/>
            <person name="Longcore J.E."/>
            <person name="James T.Y."/>
        </authorList>
    </citation>
    <scope>NUCLEOTIDE SEQUENCE</scope>
    <source>
        <strain evidence="8">JEL0379</strain>
    </source>
</reference>
<comment type="caution">
    <text evidence="8">The sequence shown here is derived from an EMBL/GenBank/DDBJ whole genome shotgun (WGS) entry which is preliminary data.</text>
</comment>
<evidence type="ECO:0000313" key="8">
    <source>
        <dbReference type="EMBL" id="KAJ3172915.1"/>
    </source>
</evidence>
<feature type="compositionally biased region" description="Low complexity" evidence="6">
    <location>
        <begin position="2477"/>
        <end position="2498"/>
    </location>
</feature>